<proteinExistence type="predicted"/>
<dbReference type="eggNOG" id="COG0226">
    <property type="taxonomic scope" value="Bacteria"/>
</dbReference>
<reference evidence="2 3" key="1">
    <citation type="journal article" date="2017" name="Antonie Van Leeuwenhoek">
        <title>Rhizobium rhizosphaerae sp. nov., a novel species isolated from rice rhizosphere.</title>
        <authorList>
            <person name="Zhao J.J."/>
            <person name="Zhang J."/>
            <person name="Zhang R.J."/>
            <person name="Zhang C.W."/>
            <person name="Yin H.Q."/>
            <person name="Zhang X.X."/>
        </authorList>
    </citation>
    <scope>NUCLEOTIDE SEQUENCE [LARGE SCALE GENOMIC DNA]</scope>
    <source>
        <strain evidence="2 3">BSs20135</strain>
    </source>
</reference>
<feature type="signal peptide" evidence="1">
    <location>
        <begin position="1"/>
        <end position="25"/>
    </location>
</feature>
<keyword evidence="1" id="KW-0732">Signal</keyword>
<feature type="chain" id="PRO_5003900832" description="Phosphate ABC transporter substrate-binding protein" evidence="1">
    <location>
        <begin position="26"/>
        <end position="142"/>
    </location>
</feature>
<evidence type="ECO:0008006" key="4">
    <source>
        <dbReference type="Google" id="ProtNLM"/>
    </source>
</evidence>
<dbReference type="Proteomes" id="UP000006327">
    <property type="component" value="Unassembled WGS sequence"/>
</dbReference>
<dbReference type="AlphaFoldDB" id="K6ZDW6"/>
<accession>K6ZDW6</accession>
<evidence type="ECO:0000313" key="2">
    <source>
        <dbReference type="EMBL" id="GAC21610.1"/>
    </source>
</evidence>
<dbReference type="EMBL" id="BAEO01000063">
    <property type="protein sequence ID" value="GAC21610.1"/>
    <property type="molecule type" value="Genomic_DNA"/>
</dbReference>
<dbReference type="STRING" id="493475.GARC_4668"/>
<sequence length="142" mass="14995">MNTKKFSKTLIGAALAYSISFLSIAEVVVVVHPSNDAALDAKIVQRIFLGKEKKFSNGKEVLPINQVPSSAARDSFDTNTLGRSSTQIAAYWSKLVFTGKGIPPKELDNDAAVLAIVADNPNAIGYVDSASVSGAVKVISLN</sequence>
<name>K6ZDW6_9ALTE</name>
<gene>
    <name evidence="2" type="ORF">GARC_4668</name>
</gene>
<evidence type="ECO:0000313" key="3">
    <source>
        <dbReference type="Proteomes" id="UP000006327"/>
    </source>
</evidence>
<evidence type="ECO:0000256" key="1">
    <source>
        <dbReference type="SAM" id="SignalP"/>
    </source>
</evidence>
<dbReference type="SUPFAM" id="SSF53850">
    <property type="entry name" value="Periplasmic binding protein-like II"/>
    <property type="match status" value="1"/>
</dbReference>
<protein>
    <recommendedName>
        <fullName evidence="4">Phosphate ABC transporter substrate-binding protein</fullName>
    </recommendedName>
</protein>
<dbReference type="RefSeq" id="WP_007624758.1">
    <property type="nucleotide sequence ID" value="NZ_BAEO01000063.1"/>
</dbReference>
<comment type="caution">
    <text evidence="2">The sequence shown here is derived from an EMBL/GenBank/DDBJ whole genome shotgun (WGS) entry which is preliminary data.</text>
</comment>
<organism evidence="2 3">
    <name type="scientific">Paraglaciecola arctica BSs20135</name>
    <dbReference type="NCBI Taxonomy" id="493475"/>
    <lineage>
        <taxon>Bacteria</taxon>
        <taxon>Pseudomonadati</taxon>
        <taxon>Pseudomonadota</taxon>
        <taxon>Gammaproteobacteria</taxon>
        <taxon>Alteromonadales</taxon>
        <taxon>Alteromonadaceae</taxon>
        <taxon>Paraglaciecola</taxon>
    </lineage>
</organism>
<dbReference type="Gene3D" id="3.40.190.10">
    <property type="entry name" value="Periplasmic binding protein-like II"/>
    <property type="match status" value="1"/>
</dbReference>
<keyword evidence="3" id="KW-1185">Reference proteome</keyword>
<dbReference type="OrthoDB" id="5368544at2"/>